<dbReference type="InterPro" id="IPR056647">
    <property type="entry name" value="DUF7745"/>
</dbReference>
<proteinExistence type="predicted"/>
<gene>
    <name evidence="4" type="ORF">KIW84_030918</name>
</gene>
<feature type="region of interest" description="Disordered" evidence="2">
    <location>
        <begin position="225"/>
        <end position="249"/>
    </location>
</feature>
<keyword evidence="5" id="KW-1185">Reference proteome</keyword>
<dbReference type="Pfam" id="PF24924">
    <property type="entry name" value="DUF7745"/>
    <property type="match status" value="1"/>
</dbReference>
<evidence type="ECO:0000256" key="1">
    <source>
        <dbReference type="SAM" id="Coils"/>
    </source>
</evidence>
<dbReference type="AlphaFoldDB" id="A0A9D4XR37"/>
<dbReference type="EMBL" id="JAMSHJ010000003">
    <property type="protein sequence ID" value="KAI5424923.1"/>
    <property type="molecule type" value="Genomic_DNA"/>
</dbReference>
<keyword evidence="1" id="KW-0175">Coiled coil</keyword>
<feature type="domain" description="DUF7745" evidence="3">
    <location>
        <begin position="21"/>
        <end position="70"/>
    </location>
</feature>
<dbReference type="Proteomes" id="UP001058974">
    <property type="component" value="Chromosome 3"/>
</dbReference>
<name>A0A9D4XR37_PEA</name>
<evidence type="ECO:0000256" key="2">
    <source>
        <dbReference type="SAM" id="MobiDB-lite"/>
    </source>
</evidence>
<feature type="compositionally biased region" description="Polar residues" evidence="2">
    <location>
        <begin position="231"/>
        <end position="241"/>
    </location>
</feature>
<protein>
    <recommendedName>
        <fullName evidence="3">DUF7745 domain-containing protein</fullName>
    </recommendedName>
</protein>
<organism evidence="4 5">
    <name type="scientific">Pisum sativum</name>
    <name type="common">Garden pea</name>
    <name type="synonym">Lathyrus oleraceus</name>
    <dbReference type="NCBI Taxonomy" id="3888"/>
    <lineage>
        <taxon>Eukaryota</taxon>
        <taxon>Viridiplantae</taxon>
        <taxon>Streptophyta</taxon>
        <taxon>Embryophyta</taxon>
        <taxon>Tracheophyta</taxon>
        <taxon>Spermatophyta</taxon>
        <taxon>Magnoliopsida</taxon>
        <taxon>eudicotyledons</taxon>
        <taxon>Gunneridae</taxon>
        <taxon>Pentapetalae</taxon>
        <taxon>rosids</taxon>
        <taxon>fabids</taxon>
        <taxon>Fabales</taxon>
        <taxon>Fabaceae</taxon>
        <taxon>Papilionoideae</taxon>
        <taxon>50 kb inversion clade</taxon>
        <taxon>NPAAA clade</taxon>
        <taxon>Hologalegina</taxon>
        <taxon>IRL clade</taxon>
        <taxon>Fabeae</taxon>
        <taxon>Lathyrus</taxon>
    </lineage>
</organism>
<feature type="coiled-coil region" evidence="1">
    <location>
        <begin position="173"/>
        <end position="200"/>
    </location>
</feature>
<evidence type="ECO:0000313" key="5">
    <source>
        <dbReference type="Proteomes" id="UP001058974"/>
    </source>
</evidence>
<evidence type="ECO:0000259" key="3">
    <source>
        <dbReference type="Pfam" id="PF24924"/>
    </source>
</evidence>
<feature type="coiled-coil region" evidence="1">
    <location>
        <begin position="84"/>
        <end position="111"/>
    </location>
</feature>
<comment type="caution">
    <text evidence="4">The sequence shown here is derived from an EMBL/GenBank/DDBJ whole genome shotgun (WGS) entry which is preliminary data.</text>
</comment>
<evidence type="ECO:0000313" key="4">
    <source>
        <dbReference type="EMBL" id="KAI5424923.1"/>
    </source>
</evidence>
<dbReference type="Gramene" id="Psat03G0091800-T1">
    <property type="protein sequence ID" value="KAI5424923.1"/>
    <property type="gene ID" value="KIW84_030918"/>
</dbReference>
<reference evidence="4 5" key="1">
    <citation type="journal article" date="2022" name="Nat. Genet.">
        <title>Improved pea reference genome and pan-genome highlight genomic features and evolutionary characteristics.</title>
        <authorList>
            <person name="Yang T."/>
            <person name="Liu R."/>
            <person name="Luo Y."/>
            <person name="Hu S."/>
            <person name="Wang D."/>
            <person name="Wang C."/>
            <person name="Pandey M.K."/>
            <person name="Ge S."/>
            <person name="Xu Q."/>
            <person name="Li N."/>
            <person name="Li G."/>
            <person name="Huang Y."/>
            <person name="Saxena R.K."/>
            <person name="Ji Y."/>
            <person name="Li M."/>
            <person name="Yan X."/>
            <person name="He Y."/>
            <person name="Liu Y."/>
            <person name="Wang X."/>
            <person name="Xiang C."/>
            <person name="Varshney R.K."/>
            <person name="Ding H."/>
            <person name="Gao S."/>
            <person name="Zong X."/>
        </authorList>
    </citation>
    <scope>NUCLEOTIDE SEQUENCE [LARGE SCALE GENOMIC DNA]</scope>
    <source>
        <strain evidence="4 5">cv. Zhongwan 6</strain>
    </source>
</reference>
<sequence>MEFGKRKTLHIKIRESKTDDLRKYAMSLSKNKRNSLNYKYGRILDLLSVPVQKEALTSLAQFFDHTLRVWRQRDECKDIWLNSTKRQKEAKEEYEARIQALEAEVQSLVNIPREARSQAMDSKLQRRVAEGLLVIHILNGVNPMKRHIQASEGDLLLPQAKDNLTLRPPYQTRAHQKKTMKQIKQNQDALREDINLVKGNVEGMKDKIDQLARVITNMMAREAEADKMKDASTSTSISVDSNPPARIHL</sequence>
<accession>A0A9D4XR37</accession>